<dbReference type="PROSITE" id="PS01348">
    <property type="entry name" value="MRAY_2"/>
    <property type="match status" value="1"/>
</dbReference>
<keyword evidence="5 12" id="KW-0812">Transmembrane</keyword>
<dbReference type="GO" id="GO:0051301">
    <property type="term" value="P:cell division"/>
    <property type="evidence" value="ECO:0007669"/>
    <property type="project" value="UniProtKB-KW"/>
</dbReference>
<feature type="binding site" evidence="14">
    <location>
        <position position="190"/>
    </location>
    <ligand>
        <name>Mg(2+)</name>
        <dbReference type="ChEBI" id="CHEBI:18420"/>
    </ligand>
</feature>
<feature type="transmembrane region" description="Helical" evidence="12">
    <location>
        <begin position="134"/>
        <end position="150"/>
    </location>
</feature>
<dbReference type="PANTHER" id="PTHR22926">
    <property type="entry name" value="PHOSPHO-N-ACETYLMURAMOYL-PENTAPEPTIDE-TRANSFERASE"/>
    <property type="match status" value="1"/>
</dbReference>
<comment type="cofactor">
    <cofactor evidence="12 14">
        <name>Mg(2+)</name>
        <dbReference type="ChEBI" id="CHEBI:18420"/>
    </cofactor>
</comment>
<evidence type="ECO:0000256" key="9">
    <source>
        <dbReference type="ARBA" id="ARBA00023136"/>
    </source>
</evidence>
<evidence type="ECO:0000256" key="13">
    <source>
        <dbReference type="NCBIfam" id="TIGR00445"/>
    </source>
</evidence>
<keyword evidence="11 12" id="KW-0961">Cell wall biogenesis/degradation</keyword>
<feature type="transmembrane region" description="Helical" evidence="12">
    <location>
        <begin position="26"/>
        <end position="45"/>
    </location>
</feature>
<feature type="transmembrane region" description="Helical" evidence="12">
    <location>
        <begin position="286"/>
        <end position="309"/>
    </location>
</feature>
<comment type="subcellular location">
    <subcellularLocation>
        <location evidence="12">Cell membrane</location>
        <topology evidence="12">Multi-pass membrane protein</topology>
    </subcellularLocation>
    <subcellularLocation>
        <location evidence="1">Membrane</location>
        <topology evidence="1">Multi-pass membrane protein</topology>
    </subcellularLocation>
</comment>
<dbReference type="GO" id="GO:0071555">
    <property type="term" value="P:cell wall organization"/>
    <property type="evidence" value="ECO:0007669"/>
    <property type="project" value="UniProtKB-KW"/>
</dbReference>
<keyword evidence="4 12" id="KW-0808">Transferase</keyword>
<keyword evidence="7 12" id="KW-0573">Peptidoglycan synthesis</keyword>
<reference evidence="15 18" key="2">
    <citation type="submission" date="2019-02" db="EMBL/GenBank/DDBJ databases">
        <title>Complete genome sequence of Desulfobacter hydrogenophilus AcRS1.</title>
        <authorList>
            <person name="Marietou A."/>
            <person name="Lund M.B."/>
            <person name="Marshall I.P.G."/>
            <person name="Schreiber L."/>
            <person name="Jorgensen B."/>
        </authorList>
    </citation>
    <scope>NUCLEOTIDE SEQUENCE [LARGE SCALE GENOMIC DNA]</scope>
    <source>
        <strain evidence="15 18">AcRS1</strain>
    </source>
</reference>
<keyword evidence="6 12" id="KW-0133">Cell shape</keyword>
<dbReference type="HAMAP" id="MF_00038">
    <property type="entry name" value="MraY"/>
    <property type="match status" value="1"/>
</dbReference>
<dbReference type="EC" id="2.7.8.13" evidence="12 13"/>
<dbReference type="CDD" id="cd06852">
    <property type="entry name" value="GT_MraY"/>
    <property type="match status" value="1"/>
</dbReference>
<evidence type="ECO:0000256" key="3">
    <source>
        <dbReference type="ARBA" id="ARBA00022618"/>
    </source>
</evidence>
<dbReference type="PANTHER" id="PTHR22926:SF5">
    <property type="entry name" value="PHOSPHO-N-ACETYLMURAMOYL-PENTAPEPTIDE-TRANSFERASE HOMOLOG"/>
    <property type="match status" value="1"/>
</dbReference>
<feature type="binding site" evidence="14">
    <location>
        <position position="265"/>
    </location>
    <ligand>
        <name>Mg(2+)</name>
        <dbReference type="ChEBI" id="CHEBI:18420"/>
    </ligand>
</feature>
<dbReference type="GO" id="GO:0008360">
    <property type="term" value="P:regulation of cell shape"/>
    <property type="evidence" value="ECO:0007669"/>
    <property type="project" value="UniProtKB-KW"/>
</dbReference>
<dbReference type="EMBL" id="CP036313">
    <property type="protein sequence ID" value="QBH13679.1"/>
    <property type="molecule type" value="Genomic_DNA"/>
</dbReference>
<reference evidence="16 17" key="1">
    <citation type="submission" date="2018-06" db="EMBL/GenBank/DDBJ databases">
        <title>Complete Genome Sequence of Desulfobacter hydrogenophilus (DSM3380).</title>
        <authorList>
            <person name="Marietou A."/>
            <person name="Schreiber L."/>
            <person name="Marshall I."/>
            <person name="Jorgensen B."/>
        </authorList>
    </citation>
    <scope>NUCLEOTIDE SEQUENCE [LARGE SCALE GENOMIC DNA]</scope>
    <source>
        <strain evidence="16 17">DSM 3380</strain>
    </source>
</reference>
<keyword evidence="10 12" id="KW-0131">Cell cycle</keyword>
<dbReference type="PROSITE" id="PS01347">
    <property type="entry name" value="MRAY_1"/>
    <property type="match status" value="1"/>
</dbReference>
<evidence type="ECO:0000313" key="17">
    <source>
        <dbReference type="Proteomes" id="UP000248798"/>
    </source>
</evidence>
<evidence type="ECO:0000256" key="8">
    <source>
        <dbReference type="ARBA" id="ARBA00022989"/>
    </source>
</evidence>
<sequence length="359" mass="39841">MFYQFLYPLHEHYTIFNIFRYITFRTIYGGLTAFLICFILGPVVIRQLQIMHFGQIIQTDGPKSHLKKQGTPTMGGIMILFSIFVSTFIWGNFTNHYVGILLLVTLLFGAIGFIDDYMSLVRKRNMGFTAKAKFLLQVLSGLFIGFLIYSSPDFNAVLTVPFFKNVAINLGILYIPFACLVIVGTSNAVNLTDGLDGLAIGPIIVASMTYMLFAYVAGHAQFAEYLHVRHIPAAGEVSVICGILAGAGMGFLWFNAHPAQIFMGDTGSIPLGAILGTIAVVTKQEIMLVLVGGLFVMEATSVIIQVAYFKITHGKRIFRMAPLHHHFELKGWHESKVIVRFWIISITLAALSLSTLKIR</sequence>
<dbReference type="Pfam" id="PF00953">
    <property type="entry name" value="Glycos_transf_4"/>
    <property type="match status" value="1"/>
</dbReference>
<keyword evidence="12 14" id="KW-0460">Magnesium</keyword>
<evidence type="ECO:0000256" key="14">
    <source>
        <dbReference type="PIRSR" id="PIRSR600715-1"/>
    </source>
</evidence>
<protein>
    <recommendedName>
        <fullName evidence="12 13">Phospho-N-acetylmuramoyl-pentapeptide-transferase</fullName>
        <ecNumber evidence="12 13">2.7.8.13</ecNumber>
    </recommendedName>
    <alternativeName>
        <fullName evidence="12">UDP-MurNAc-pentapeptide phosphotransferase</fullName>
    </alternativeName>
</protein>
<evidence type="ECO:0000256" key="2">
    <source>
        <dbReference type="ARBA" id="ARBA00005583"/>
    </source>
</evidence>
<name>A0A328FFN5_9BACT</name>
<dbReference type="RefSeq" id="WP_111956734.1">
    <property type="nucleotide sequence ID" value="NZ_CP036313.1"/>
</dbReference>
<comment type="catalytic activity">
    <reaction evidence="12">
        <text>UDP-N-acetyl-alpha-D-muramoyl-L-alanyl-gamma-D-glutamyl-meso-2,6-diaminopimeloyl-D-alanyl-D-alanine + di-trans,octa-cis-undecaprenyl phosphate = di-trans,octa-cis-undecaprenyl diphospho-N-acetyl-alpha-D-muramoyl-L-alanyl-D-glutamyl-meso-2,6-diaminopimeloyl-D-alanyl-D-alanine + UMP</text>
        <dbReference type="Rhea" id="RHEA:28386"/>
        <dbReference type="ChEBI" id="CHEBI:57865"/>
        <dbReference type="ChEBI" id="CHEBI:60392"/>
        <dbReference type="ChEBI" id="CHEBI:61386"/>
        <dbReference type="ChEBI" id="CHEBI:61387"/>
        <dbReference type="EC" id="2.7.8.13"/>
    </reaction>
</comment>
<proteinExistence type="inferred from homology"/>
<evidence type="ECO:0000256" key="5">
    <source>
        <dbReference type="ARBA" id="ARBA00022692"/>
    </source>
</evidence>
<accession>A0A328FFN5</accession>
<comment type="similarity">
    <text evidence="2 12">Belongs to the glycosyltransferase 4 family. MraY subfamily.</text>
</comment>
<dbReference type="Proteomes" id="UP000248798">
    <property type="component" value="Unassembled WGS sequence"/>
</dbReference>
<keyword evidence="9 12" id="KW-0472">Membrane</keyword>
<dbReference type="GO" id="GO:0009252">
    <property type="term" value="P:peptidoglycan biosynthetic process"/>
    <property type="evidence" value="ECO:0007669"/>
    <property type="project" value="UniProtKB-UniRule"/>
</dbReference>
<gene>
    <name evidence="12" type="primary">mraY</name>
    <name evidence="16" type="ORF">DO021_11380</name>
    <name evidence="15" type="ORF">EYB58_12555</name>
</gene>
<evidence type="ECO:0000313" key="16">
    <source>
        <dbReference type="EMBL" id="RAM01865.1"/>
    </source>
</evidence>
<evidence type="ECO:0000256" key="10">
    <source>
        <dbReference type="ARBA" id="ARBA00023306"/>
    </source>
</evidence>
<keyword evidence="12 14" id="KW-0479">Metal-binding</keyword>
<feature type="transmembrane region" description="Helical" evidence="12">
    <location>
        <begin position="162"/>
        <end position="183"/>
    </location>
</feature>
<feature type="transmembrane region" description="Helical" evidence="12">
    <location>
        <begin position="237"/>
        <end position="254"/>
    </location>
</feature>
<keyword evidence="12" id="KW-1003">Cell membrane</keyword>
<dbReference type="UniPathway" id="UPA00219"/>
<dbReference type="GO" id="GO:0046872">
    <property type="term" value="F:metal ion binding"/>
    <property type="evidence" value="ECO:0007669"/>
    <property type="project" value="UniProtKB-KW"/>
</dbReference>
<dbReference type="GO" id="GO:0008963">
    <property type="term" value="F:phospho-N-acetylmuramoyl-pentapeptide-transferase activity"/>
    <property type="evidence" value="ECO:0007669"/>
    <property type="project" value="UniProtKB-UniRule"/>
</dbReference>
<evidence type="ECO:0000256" key="4">
    <source>
        <dbReference type="ARBA" id="ARBA00022679"/>
    </source>
</evidence>
<feature type="transmembrane region" description="Helical" evidence="12">
    <location>
        <begin position="97"/>
        <end position="114"/>
    </location>
</feature>
<evidence type="ECO:0000256" key="12">
    <source>
        <dbReference type="HAMAP-Rule" id="MF_00038"/>
    </source>
</evidence>
<evidence type="ECO:0000313" key="15">
    <source>
        <dbReference type="EMBL" id="QBH13679.1"/>
    </source>
</evidence>
<dbReference type="InterPro" id="IPR018480">
    <property type="entry name" value="PNAcMuramoyl-5peptid_Trfase_CS"/>
</dbReference>
<keyword evidence="18" id="KW-1185">Reference proteome</keyword>
<dbReference type="InterPro" id="IPR000715">
    <property type="entry name" value="Glycosyl_transferase_4"/>
</dbReference>
<comment type="pathway">
    <text evidence="12">Cell wall biogenesis; peptidoglycan biosynthesis.</text>
</comment>
<organism evidence="16 17">
    <name type="scientific">Desulfobacter hydrogenophilus</name>
    <dbReference type="NCBI Taxonomy" id="2291"/>
    <lineage>
        <taxon>Bacteria</taxon>
        <taxon>Pseudomonadati</taxon>
        <taxon>Thermodesulfobacteriota</taxon>
        <taxon>Desulfobacteria</taxon>
        <taxon>Desulfobacterales</taxon>
        <taxon>Desulfobacteraceae</taxon>
        <taxon>Desulfobacter</taxon>
    </lineage>
</organism>
<dbReference type="Pfam" id="PF10555">
    <property type="entry name" value="MraY_sig1"/>
    <property type="match status" value="1"/>
</dbReference>
<feature type="transmembrane region" description="Helical" evidence="12">
    <location>
        <begin position="195"/>
        <end position="217"/>
    </location>
</feature>
<dbReference type="AlphaFoldDB" id="A0A328FFN5"/>
<dbReference type="Proteomes" id="UP000293902">
    <property type="component" value="Chromosome"/>
</dbReference>
<dbReference type="GO" id="GO:0005886">
    <property type="term" value="C:plasma membrane"/>
    <property type="evidence" value="ECO:0007669"/>
    <property type="project" value="UniProtKB-SubCell"/>
</dbReference>
<feature type="transmembrane region" description="Helical" evidence="12">
    <location>
        <begin position="261"/>
        <end position="280"/>
    </location>
</feature>
<evidence type="ECO:0000313" key="18">
    <source>
        <dbReference type="Proteomes" id="UP000293902"/>
    </source>
</evidence>
<keyword evidence="8 12" id="KW-1133">Transmembrane helix</keyword>
<keyword evidence="3 12" id="KW-0132">Cell division</keyword>
<dbReference type="EMBL" id="QLNI01000021">
    <property type="protein sequence ID" value="RAM01865.1"/>
    <property type="molecule type" value="Genomic_DNA"/>
</dbReference>
<dbReference type="NCBIfam" id="TIGR00445">
    <property type="entry name" value="mraY"/>
    <property type="match status" value="1"/>
</dbReference>
<dbReference type="OrthoDB" id="9805475at2"/>
<dbReference type="InterPro" id="IPR003524">
    <property type="entry name" value="PNAcMuramoyl-5peptid_Trfase"/>
</dbReference>
<comment type="function">
    <text evidence="12">Catalyzes the initial step of the lipid cycle reactions in the biosynthesis of the cell wall peptidoglycan: transfers peptidoglycan precursor phospho-MurNAc-pentapeptide from UDP-MurNAc-pentapeptide onto the lipid carrier undecaprenyl phosphate, yielding undecaprenyl-pyrophosphoryl-MurNAc-pentapeptide, known as lipid I.</text>
</comment>
<evidence type="ECO:0000256" key="7">
    <source>
        <dbReference type="ARBA" id="ARBA00022984"/>
    </source>
</evidence>
<evidence type="ECO:0000256" key="1">
    <source>
        <dbReference type="ARBA" id="ARBA00004141"/>
    </source>
</evidence>
<feature type="transmembrane region" description="Helical" evidence="12">
    <location>
        <begin position="337"/>
        <end position="356"/>
    </location>
</feature>
<evidence type="ECO:0000256" key="6">
    <source>
        <dbReference type="ARBA" id="ARBA00022960"/>
    </source>
</evidence>
<evidence type="ECO:0000256" key="11">
    <source>
        <dbReference type="ARBA" id="ARBA00023316"/>
    </source>
</evidence>
<feature type="transmembrane region" description="Helical" evidence="12">
    <location>
        <begin position="73"/>
        <end position="91"/>
    </location>
</feature>